<accession>A0A3B1D257</accession>
<evidence type="ECO:0000256" key="1">
    <source>
        <dbReference type="SAM" id="MobiDB-lite"/>
    </source>
</evidence>
<evidence type="ECO:0000256" key="2">
    <source>
        <dbReference type="SAM" id="Phobius"/>
    </source>
</evidence>
<proteinExistence type="predicted"/>
<keyword evidence="2" id="KW-0472">Membrane</keyword>
<organism evidence="3">
    <name type="scientific">hydrothermal vent metagenome</name>
    <dbReference type="NCBI Taxonomy" id="652676"/>
    <lineage>
        <taxon>unclassified sequences</taxon>
        <taxon>metagenomes</taxon>
        <taxon>ecological metagenomes</taxon>
    </lineage>
</organism>
<reference evidence="3" key="1">
    <citation type="submission" date="2018-06" db="EMBL/GenBank/DDBJ databases">
        <authorList>
            <person name="Zhirakovskaya E."/>
        </authorList>
    </citation>
    <scope>NUCLEOTIDE SEQUENCE</scope>
</reference>
<keyword evidence="2" id="KW-0812">Transmembrane</keyword>
<sequence length="103" mass="11790">MKKYLPIALLVMLVFFLFGSGCDVADACPMCRDANETDPNLPRAYMYSIIFMISMPALIFTGFGIMFYRLSRQEQQEPTDLQLPEQPEAETSHINNSQEDRSE</sequence>
<feature type="region of interest" description="Disordered" evidence="1">
    <location>
        <begin position="76"/>
        <end position="103"/>
    </location>
</feature>
<dbReference type="EMBL" id="UOGL01000090">
    <property type="protein sequence ID" value="VAX36976.1"/>
    <property type="molecule type" value="Genomic_DNA"/>
</dbReference>
<dbReference type="PROSITE" id="PS51257">
    <property type="entry name" value="PROKAR_LIPOPROTEIN"/>
    <property type="match status" value="1"/>
</dbReference>
<protein>
    <submittedName>
        <fullName evidence="3">Uncharacterized protein</fullName>
    </submittedName>
</protein>
<evidence type="ECO:0000313" key="3">
    <source>
        <dbReference type="EMBL" id="VAX36976.1"/>
    </source>
</evidence>
<keyword evidence="2" id="KW-1133">Transmembrane helix</keyword>
<feature type="transmembrane region" description="Helical" evidence="2">
    <location>
        <begin position="46"/>
        <end position="68"/>
    </location>
</feature>
<dbReference type="AlphaFoldDB" id="A0A3B1D257"/>
<gene>
    <name evidence="3" type="ORF">MNBD_PLANCTO02-1222</name>
</gene>
<name>A0A3B1D257_9ZZZZ</name>